<evidence type="ECO:0000313" key="8">
    <source>
        <dbReference type="Proteomes" id="UP000244224"/>
    </source>
</evidence>
<dbReference type="PIRSF" id="PIRSF006324">
    <property type="entry name" value="LeuE"/>
    <property type="match status" value="1"/>
</dbReference>
<keyword evidence="5 6" id="KW-0472">Membrane</keyword>
<gene>
    <name evidence="7" type="ORF">C8N34_107104</name>
</gene>
<protein>
    <submittedName>
        <fullName evidence="7">RhtB (Resistance to homoserine/threonine) family protein</fullName>
    </submittedName>
</protein>
<name>A0A2T6B079_9RHOB</name>
<feature type="transmembrane region" description="Helical" evidence="6">
    <location>
        <begin position="182"/>
        <end position="200"/>
    </location>
</feature>
<reference evidence="7 8" key="1">
    <citation type="submission" date="2018-04" db="EMBL/GenBank/DDBJ databases">
        <title>Genomic Encyclopedia of Archaeal and Bacterial Type Strains, Phase II (KMG-II): from individual species to whole genera.</title>
        <authorList>
            <person name="Goeker M."/>
        </authorList>
    </citation>
    <scope>NUCLEOTIDE SEQUENCE [LARGE SCALE GENOMIC DNA]</scope>
    <source>
        <strain evidence="7 8">DSM 21823</strain>
    </source>
</reference>
<sequence>MAEWLAVITITLFAVISPGPDFAMVSRNSLTLSRRAGLVTALGIGAGVLVHVSYTLLGIGVLIRETPTLFDVLKLAGAAYLAWLGWQMLLSHKTEGAVSASETALSDLAAFRIGFLTNALNPKTTIFIVSLFMQVIQAETPLATRIGYGLFISFAHVVWFSTVSLFFGAPSVQQRILRLRPWIDRIFGVLLIGFAIALAATDLARTAV</sequence>
<dbReference type="PANTHER" id="PTHR30086">
    <property type="entry name" value="ARGININE EXPORTER PROTEIN ARGO"/>
    <property type="match status" value="1"/>
</dbReference>
<organism evidence="7 8">
    <name type="scientific">Gemmobacter caeni</name>
    <dbReference type="NCBI Taxonomy" id="589035"/>
    <lineage>
        <taxon>Bacteria</taxon>
        <taxon>Pseudomonadati</taxon>
        <taxon>Pseudomonadota</taxon>
        <taxon>Alphaproteobacteria</taxon>
        <taxon>Rhodobacterales</taxon>
        <taxon>Paracoccaceae</taxon>
        <taxon>Gemmobacter</taxon>
    </lineage>
</organism>
<comment type="subcellular location">
    <subcellularLocation>
        <location evidence="1">Cell membrane</location>
        <topology evidence="1">Multi-pass membrane protein</topology>
    </subcellularLocation>
</comment>
<dbReference type="OrthoDB" id="9804822at2"/>
<feature type="transmembrane region" description="Helical" evidence="6">
    <location>
        <begin position="146"/>
        <end position="170"/>
    </location>
</feature>
<evidence type="ECO:0000256" key="4">
    <source>
        <dbReference type="ARBA" id="ARBA00022989"/>
    </source>
</evidence>
<dbReference type="InterPro" id="IPR001123">
    <property type="entry name" value="LeuE-type"/>
</dbReference>
<dbReference type="AlphaFoldDB" id="A0A2T6B079"/>
<dbReference type="Proteomes" id="UP000244224">
    <property type="component" value="Unassembled WGS sequence"/>
</dbReference>
<comment type="caution">
    <text evidence="7">The sequence shown here is derived from an EMBL/GenBank/DDBJ whole genome shotgun (WGS) entry which is preliminary data.</text>
</comment>
<keyword evidence="8" id="KW-1185">Reference proteome</keyword>
<evidence type="ECO:0000313" key="7">
    <source>
        <dbReference type="EMBL" id="PTX49457.1"/>
    </source>
</evidence>
<dbReference type="Pfam" id="PF01810">
    <property type="entry name" value="LysE"/>
    <property type="match status" value="1"/>
</dbReference>
<evidence type="ECO:0000256" key="6">
    <source>
        <dbReference type="SAM" id="Phobius"/>
    </source>
</evidence>
<keyword evidence="4 6" id="KW-1133">Transmembrane helix</keyword>
<dbReference type="PANTHER" id="PTHR30086:SF21">
    <property type="entry name" value="TRANSPORT PROTEIN"/>
    <property type="match status" value="1"/>
</dbReference>
<evidence type="ECO:0000256" key="3">
    <source>
        <dbReference type="ARBA" id="ARBA00022692"/>
    </source>
</evidence>
<feature type="transmembrane region" description="Helical" evidence="6">
    <location>
        <begin position="69"/>
        <end position="86"/>
    </location>
</feature>
<evidence type="ECO:0000256" key="5">
    <source>
        <dbReference type="ARBA" id="ARBA00023136"/>
    </source>
</evidence>
<dbReference type="RefSeq" id="WP_108129106.1">
    <property type="nucleotide sequence ID" value="NZ_VLLH01000006.1"/>
</dbReference>
<dbReference type="GO" id="GO:0005886">
    <property type="term" value="C:plasma membrane"/>
    <property type="evidence" value="ECO:0007669"/>
    <property type="project" value="UniProtKB-SubCell"/>
</dbReference>
<accession>A0A2T6B079</accession>
<keyword evidence="3 6" id="KW-0812">Transmembrane</keyword>
<dbReference type="EMBL" id="QBKP01000007">
    <property type="protein sequence ID" value="PTX49457.1"/>
    <property type="molecule type" value="Genomic_DNA"/>
</dbReference>
<proteinExistence type="predicted"/>
<dbReference type="GO" id="GO:0015171">
    <property type="term" value="F:amino acid transmembrane transporter activity"/>
    <property type="evidence" value="ECO:0007669"/>
    <property type="project" value="TreeGrafter"/>
</dbReference>
<feature type="transmembrane region" description="Helical" evidence="6">
    <location>
        <begin position="39"/>
        <end position="62"/>
    </location>
</feature>
<evidence type="ECO:0000256" key="1">
    <source>
        <dbReference type="ARBA" id="ARBA00004651"/>
    </source>
</evidence>
<keyword evidence="2" id="KW-1003">Cell membrane</keyword>
<evidence type="ECO:0000256" key="2">
    <source>
        <dbReference type="ARBA" id="ARBA00022475"/>
    </source>
</evidence>